<organism evidence="1 2">
    <name type="scientific">Cellulophaga phage Calle_1</name>
    <dbReference type="NCBI Taxonomy" id="2745643"/>
    <lineage>
        <taxon>Viruses</taxon>
        <taxon>Duplodnaviria</taxon>
        <taxon>Heunggongvirae</taxon>
        <taxon>Uroviricota</taxon>
        <taxon>Caudoviricetes</taxon>
        <taxon>Pervagoviridae</taxon>
        <taxon>Callevirus</taxon>
        <taxon>Callevirus Calle</taxon>
    </lineage>
</organism>
<reference evidence="1 2" key="1">
    <citation type="submission" date="2020-07" db="EMBL/GenBank/DDBJ databases">
        <title>Highly diverse flavobacterial phages as mortality factor during North Sea spring blooms.</title>
        <authorList>
            <person name="Bartlau N."/>
            <person name="Wichels A."/>
            <person name="Krohne G."/>
            <person name="Adriaenssens E.M."/>
            <person name="Heins A."/>
            <person name="Fuchs B.M."/>
            <person name="Amann R."/>
            <person name="Moraru C."/>
        </authorList>
    </citation>
    <scope>NUCLEOTIDE SEQUENCE [LARGE SCALE GENOMIC DNA]</scope>
</reference>
<dbReference type="Pfam" id="PF23835">
    <property type="entry name" value="DUF7205"/>
    <property type="match status" value="1"/>
</dbReference>
<evidence type="ECO:0000313" key="1">
    <source>
        <dbReference type="EMBL" id="QQV89702.1"/>
    </source>
</evidence>
<accession>A0A8E4ZKT9</accession>
<dbReference type="InterPro" id="IPR055629">
    <property type="entry name" value="DUF7205"/>
</dbReference>
<keyword evidence="2" id="KW-1185">Reference proteome</keyword>
<name>A0A8E4ZKT9_9CAUD</name>
<gene>
    <name evidence="1" type="ORF">Calle1_28</name>
</gene>
<evidence type="ECO:0000313" key="2">
    <source>
        <dbReference type="Proteomes" id="UP000693797"/>
    </source>
</evidence>
<dbReference type="Proteomes" id="UP000693797">
    <property type="component" value="Segment"/>
</dbReference>
<proteinExistence type="predicted"/>
<dbReference type="EMBL" id="MT732432">
    <property type="protein sequence ID" value="QQV89702.1"/>
    <property type="molecule type" value="Genomic_DNA"/>
</dbReference>
<sequence length="76" mass="8588">MSKTKTICIMKDFISVELEVGDRVVFVVPRYSLLKEGTILKLGNKMATIGYPDRQGKEIKVTRYYSQVVSVESATK</sequence>
<protein>
    <submittedName>
        <fullName evidence="1">Uncharacterized protein</fullName>
    </submittedName>
</protein>